<organism evidence="1 2">
    <name type="scientific">Paludibacterium paludis</name>
    <dbReference type="NCBI Taxonomy" id="1225769"/>
    <lineage>
        <taxon>Bacteria</taxon>
        <taxon>Pseudomonadati</taxon>
        <taxon>Pseudomonadota</taxon>
        <taxon>Betaproteobacteria</taxon>
        <taxon>Neisseriales</taxon>
        <taxon>Chromobacteriaceae</taxon>
        <taxon>Paludibacterium</taxon>
    </lineage>
</organism>
<sequence length="65" mass="7753">MQTSPDLLSELCHQSAAQERQAWRIKPEKVYSRYAHYYNFARFHTVELLYSMALPLEFCRASVNR</sequence>
<name>A0A918UA48_9NEIS</name>
<protein>
    <submittedName>
        <fullName evidence="1">Uncharacterized protein</fullName>
    </submittedName>
</protein>
<evidence type="ECO:0000313" key="2">
    <source>
        <dbReference type="Proteomes" id="UP000645257"/>
    </source>
</evidence>
<accession>A0A918UA48</accession>
<reference evidence="1" key="2">
    <citation type="submission" date="2020-09" db="EMBL/GenBank/DDBJ databases">
        <authorList>
            <person name="Sun Q."/>
            <person name="Kim S."/>
        </authorList>
    </citation>
    <scope>NUCLEOTIDE SEQUENCE</scope>
    <source>
        <strain evidence="1">KCTC 32182</strain>
    </source>
</reference>
<reference evidence="1" key="1">
    <citation type="journal article" date="2014" name="Int. J. Syst. Evol. Microbiol.">
        <title>Complete genome sequence of Corynebacterium casei LMG S-19264T (=DSM 44701T), isolated from a smear-ripened cheese.</title>
        <authorList>
            <consortium name="US DOE Joint Genome Institute (JGI-PGF)"/>
            <person name="Walter F."/>
            <person name="Albersmeier A."/>
            <person name="Kalinowski J."/>
            <person name="Ruckert C."/>
        </authorList>
    </citation>
    <scope>NUCLEOTIDE SEQUENCE</scope>
    <source>
        <strain evidence="1">KCTC 32182</strain>
    </source>
</reference>
<dbReference type="AlphaFoldDB" id="A0A918UA48"/>
<keyword evidence="2" id="KW-1185">Reference proteome</keyword>
<comment type="caution">
    <text evidence="1">The sequence shown here is derived from an EMBL/GenBank/DDBJ whole genome shotgun (WGS) entry which is preliminary data.</text>
</comment>
<dbReference type="Proteomes" id="UP000645257">
    <property type="component" value="Unassembled WGS sequence"/>
</dbReference>
<proteinExistence type="predicted"/>
<gene>
    <name evidence="1" type="ORF">GCM10011289_20660</name>
</gene>
<evidence type="ECO:0000313" key="1">
    <source>
        <dbReference type="EMBL" id="GGY17173.1"/>
    </source>
</evidence>
<dbReference type="EMBL" id="BMYX01000011">
    <property type="protein sequence ID" value="GGY17173.1"/>
    <property type="molecule type" value="Genomic_DNA"/>
</dbReference>